<sequence>MGVLLMGIGTASLVVIATYVLVVAAQLARHRSALRRGPGAADLPTPTAGQLLTTSASIGRAD</sequence>
<keyword evidence="4" id="KW-1185">Reference proteome</keyword>
<name>A0ABX8S0N4_NOCIO</name>
<keyword evidence="2" id="KW-1133">Transmembrane helix</keyword>
<keyword evidence="2" id="KW-0812">Transmembrane</keyword>
<gene>
    <name evidence="3" type="ORF">KV110_19060</name>
</gene>
<dbReference type="Proteomes" id="UP000694257">
    <property type="component" value="Chromosome"/>
</dbReference>
<evidence type="ECO:0000256" key="1">
    <source>
        <dbReference type="SAM" id="MobiDB-lite"/>
    </source>
</evidence>
<feature type="transmembrane region" description="Helical" evidence="2">
    <location>
        <begin position="6"/>
        <end position="28"/>
    </location>
</feature>
<protein>
    <submittedName>
        <fullName evidence="3">Uncharacterized protein</fullName>
    </submittedName>
</protein>
<organism evidence="3 4">
    <name type="scientific">Nocardia iowensis</name>
    <dbReference type="NCBI Taxonomy" id="204891"/>
    <lineage>
        <taxon>Bacteria</taxon>
        <taxon>Bacillati</taxon>
        <taxon>Actinomycetota</taxon>
        <taxon>Actinomycetes</taxon>
        <taxon>Mycobacteriales</taxon>
        <taxon>Nocardiaceae</taxon>
        <taxon>Nocardia</taxon>
    </lineage>
</organism>
<evidence type="ECO:0000313" key="4">
    <source>
        <dbReference type="Proteomes" id="UP000694257"/>
    </source>
</evidence>
<feature type="region of interest" description="Disordered" evidence="1">
    <location>
        <begin position="36"/>
        <end position="62"/>
    </location>
</feature>
<proteinExistence type="predicted"/>
<keyword evidence="2" id="KW-0472">Membrane</keyword>
<dbReference type="RefSeq" id="WP_218477688.1">
    <property type="nucleotide sequence ID" value="NZ_BAABJN010000007.1"/>
</dbReference>
<evidence type="ECO:0000313" key="3">
    <source>
        <dbReference type="EMBL" id="QXN94956.1"/>
    </source>
</evidence>
<dbReference type="EMBL" id="CP078145">
    <property type="protein sequence ID" value="QXN94956.1"/>
    <property type="molecule type" value="Genomic_DNA"/>
</dbReference>
<accession>A0ABX8S0N4</accession>
<evidence type="ECO:0000256" key="2">
    <source>
        <dbReference type="SAM" id="Phobius"/>
    </source>
</evidence>
<feature type="compositionally biased region" description="Polar residues" evidence="1">
    <location>
        <begin position="47"/>
        <end position="62"/>
    </location>
</feature>
<reference evidence="3 4" key="1">
    <citation type="submission" date="2021-07" db="EMBL/GenBank/DDBJ databases">
        <title>Whole Genome Sequence of Nocardia Iowensis.</title>
        <authorList>
            <person name="Lamm A."/>
            <person name="Collins-Fairclough A.M."/>
            <person name="Bunk B."/>
            <person name="Sproer C."/>
        </authorList>
    </citation>
    <scope>NUCLEOTIDE SEQUENCE [LARGE SCALE GENOMIC DNA]</scope>
    <source>
        <strain evidence="3 4">NRRL 5646</strain>
    </source>
</reference>